<feature type="region of interest" description="Disordered" evidence="1">
    <location>
        <begin position="1"/>
        <end position="25"/>
    </location>
</feature>
<evidence type="ECO:0000256" key="1">
    <source>
        <dbReference type="SAM" id="MobiDB-lite"/>
    </source>
</evidence>
<feature type="compositionally biased region" description="Low complexity" evidence="1">
    <location>
        <begin position="164"/>
        <end position="176"/>
    </location>
</feature>
<feature type="region of interest" description="Disordered" evidence="1">
    <location>
        <begin position="164"/>
        <end position="192"/>
    </location>
</feature>
<accession>A0A0M0JAB8</accession>
<name>A0A0M0JAB8_9EUKA</name>
<organism evidence="2 3">
    <name type="scientific">Chrysochromulina tobinii</name>
    <dbReference type="NCBI Taxonomy" id="1460289"/>
    <lineage>
        <taxon>Eukaryota</taxon>
        <taxon>Haptista</taxon>
        <taxon>Haptophyta</taxon>
        <taxon>Prymnesiophyceae</taxon>
        <taxon>Prymnesiales</taxon>
        <taxon>Chrysochromulinaceae</taxon>
        <taxon>Chrysochromulina</taxon>
    </lineage>
</organism>
<dbReference type="Proteomes" id="UP000037460">
    <property type="component" value="Unassembled WGS sequence"/>
</dbReference>
<proteinExistence type="predicted"/>
<protein>
    <submittedName>
        <fullName evidence="2">Uncharacterized protein</fullName>
    </submittedName>
</protein>
<dbReference type="AlphaFoldDB" id="A0A0M0JAB8"/>
<evidence type="ECO:0000313" key="2">
    <source>
        <dbReference type="EMBL" id="KOO23307.1"/>
    </source>
</evidence>
<reference evidence="3" key="1">
    <citation type="journal article" date="2015" name="PLoS Genet.">
        <title>Genome Sequence and Transcriptome Analyses of Chrysochromulina tobin: Metabolic Tools for Enhanced Algal Fitness in the Prominent Order Prymnesiales (Haptophyceae).</title>
        <authorList>
            <person name="Hovde B.T."/>
            <person name="Deodato C.R."/>
            <person name="Hunsperger H.M."/>
            <person name="Ryken S.A."/>
            <person name="Yost W."/>
            <person name="Jha R.K."/>
            <person name="Patterson J."/>
            <person name="Monnat R.J. Jr."/>
            <person name="Barlow S.B."/>
            <person name="Starkenburg S.R."/>
            <person name="Cattolico R.A."/>
        </authorList>
    </citation>
    <scope>NUCLEOTIDE SEQUENCE</scope>
    <source>
        <strain evidence="3">CCMP291</strain>
    </source>
</reference>
<keyword evidence="3" id="KW-1185">Reference proteome</keyword>
<sequence>MAAREPSGSGDGDGVDVHASRLDDGDTTTILSGECASSGELALIDVSDGSNVSGARVRLLAPQSTDAAGDAARDAARDGAGVACGATEIEIEIEIENEIDAPLREHTGAHDGAAEEQGFEDEVPEGELGELWVGGTGKLDRIRMARAAPWLQLMLNEALAAPSDASALGAPSPASAQDGAPSHAESPTGEVHAEGNAAEVNAPEGIAAGGMTPEGIAQEGMATLRLAWKHELGRYAITDDH</sequence>
<gene>
    <name evidence="2" type="ORF">Ctob_006722</name>
</gene>
<comment type="caution">
    <text evidence="2">The sequence shown here is derived from an EMBL/GenBank/DDBJ whole genome shotgun (WGS) entry which is preliminary data.</text>
</comment>
<feature type="compositionally biased region" description="Basic and acidic residues" evidence="1">
    <location>
        <begin position="15"/>
        <end position="24"/>
    </location>
</feature>
<evidence type="ECO:0000313" key="3">
    <source>
        <dbReference type="Proteomes" id="UP000037460"/>
    </source>
</evidence>
<dbReference type="EMBL" id="JWZX01003204">
    <property type="protein sequence ID" value="KOO23307.1"/>
    <property type="molecule type" value="Genomic_DNA"/>
</dbReference>